<protein>
    <submittedName>
        <fullName evidence="3">Uncharacterized protein DUF3955</fullName>
    </submittedName>
</protein>
<sequence length="71" mass="7557">MLSKIALVSFSVSVFCFLAYHVIGSKVDAAGVLREPFGLIPIGYLALGVGLLAASAKAATLIYRIIRRLFS</sequence>
<proteinExistence type="predicted"/>
<keyword evidence="1" id="KW-1133">Transmembrane helix</keyword>
<evidence type="ECO:0000256" key="1">
    <source>
        <dbReference type="SAM" id="Phobius"/>
    </source>
</evidence>
<evidence type="ECO:0000259" key="2">
    <source>
        <dbReference type="Pfam" id="PF13127"/>
    </source>
</evidence>
<feature type="domain" description="DUF3955" evidence="2">
    <location>
        <begin position="4"/>
        <end position="55"/>
    </location>
</feature>
<comment type="caution">
    <text evidence="3">The sequence shown here is derived from an EMBL/GenBank/DDBJ whole genome shotgun (WGS) entry which is preliminary data.</text>
</comment>
<reference evidence="3 4" key="1">
    <citation type="submission" date="2019-03" db="EMBL/GenBank/DDBJ databases">
        <title>Freshwater and sediment microbial communities from various areas in North America, analyzing microbe dynamics in response to fracking.</title>
        <authorList>
            <person name="Lamendella R."/>
        </authorList>
    </citation>
    <scope>NUCLEOTIDE SEQUENCE [LARGE SCALE GENOMIC DNA]</scope>
    <source>
        <strain evidence="3 4">175.2</strain>
    </source>
</reference>
<evidence type="ECO:0000313" key="4">
    <source>
        <dbReference type="Proteomes" id="UP000295097"/>
    </source>
</evidence>
<dbReference type="AlphaFoldDB" id="A0A4R3NLK5"/>
<dbReference type="RefSeq" id="WP_132312753.1">
    <property type="nucleotide sequence ID" value="NZ_SMAR01000023.1"/>
</dbReference>
<gene>
    <name evidence="3" type="ORF">EDC90_102347</name>
</gene>
<dbReference type="EMBL" id="SMAR01000023">
    <property type="protein sequence ID" value="TCT36191.1"/>
    <property type="molecule type" value="Genomic_DNA"/>
</dbReference>
<organism evidence="3 4">
    <name type="scientific">Martelella mediterranea</name>
    <dbReference type="NCBI Taxonomy" id="293089"/>
    <lineage>
        <taxon>Bacteria</taxon>
        <taxon>Pseudomonadati</taxon>
        <taxon>Pseudomonadota</taxon>
        <taxon>Alphaproteobacteria</taxon>
        <taxon>Hyphomicrobiales</taxon>
        <taxon>Aurantimonadaceae</taxon>
        <taxon>Martelella</taxon>
    </lineage>
</organism>
<evidence type="ECO:0000313" key="3">
    <source>
        <dbReference type="EMBL" id="TCT36191.1"/>
    </source>
</evidence>
<dbReference type="Pfam" id="PF13127">
    <property type="entry name" value="DUF3955"/>
    <property type="match status" value="1"/>
</dbReference>
<accession>A0A4R3NLK5</accession>
<keyword evidence="1" id="KW-0472">Membrane</keyword>
<dbReference type="InterPro" id="IPR025016">
    <property type="entry name" value="DUF3955"/>
</dbReference>
<keyword evidence="1" id="KW-0812">Transmembrane</keyword>
<dbReference type="OrthoDB" id="9134165at2"/>
<name>A0A4R3NLK5_9HYPH</name>
<dbReference type="Proteomes" id="UP000295097">
    <property type="component" value="Unassembled WGS sequence"/>
</dbReference>
<feature type="transmembrane region" description="Helical" evidence="1">
    <location>
        <begin position="39"/>
        <end position="63"/>
    </location>
</feature>
<keyword evidence="4" id="KW-1185">Reference proteome</keyword>